<keyword evidence="4 5" id="KW-0408">Iron</keyword>
<accession>A0A2U1IUS5</accession>
<dbReference type="PANTHER" id="PTHR24305:SF166">
    <property type="entry name" value="CYTOCHROME P450 12A4, MITOCHONDRIAL-RELATED"/>
    <property type="match status" value="1"/>
</dbReference>
<dbReference type="GO" id="GO:0004497">
    <property type="term" value="F:monooxygenase activity"/>
    <property type="evidence" value="ECO:0007669"/>
    <property type="project" value="UniProtKB-KW"/>
</dbReference>
<dbReference type="Proteomes" id="UP000245591">
    <property type="component" value="Unassembled WGS sequence"/>
</dbReference>
<organism evidence="7 8">
    <name type="scientific">Smittium angustum</name>
    <dbReference type="NCBI Taxonomy" id="133377"/>
    <lineage>
        <taxon>Eukaryota</taxon>
        <taxon>Fungi</taxon>
        <taxon>Fungi incertae sedis</taxon>
        <taxon>Zoopagomycota</taxon>
        <taxon>Kickxellomycotina</taxon>
        <taxon>Harpellomycetes</taxon>
        <taxon>Harpellales</taxon>
        <taxon>Legeriomycetaceae</taxon>
        <taxon>Smittium</taxon>
    </lineage>
</organism>
<dbReference type="InterPro" id="IPR017972">
    <property type="entry name" value="Cyt_P450_CS"/>
</dbReference>
<dbReference type="PANTHER" id="PTHR24305">
    <property type="entry name" value="CYTOCHROME P450"/>
    <property type="match status" value="1"/>
</dbReference>
<gene>
    <name evidence="7" type="ORF">BB558_007531</name>
</gene>
<dbReference type="InterPro" id="IPR050121">
    <property type="entry name" value="Cytochrome_P450_monoxygenase"/>
</dbReference>
<evidence type="ECO:0000256" key="1">
    <source>
        <dbReference type="ARBA" id="ARBA00001971"/>
    </source>
</evidence>
<evidence type="ECO:0000256" key="3">
    <source>
        <dbReference type="ARBA" id="ARBA00022723"/>
    </source>
</evidence>
<feature type="binding site" description="axial binding residue" evidence="5">
    <location>
        <position position="404"/>
    </location>
    <ligand>
        <name>heme</name>
        <dbReference type="ChEBI" id="CHEBI:30413"/>
    </ligand>
    <ligandPart>
        <name>Fe</name>
        <dbReference type="ChEBI" id="CHEBI:18248"/>
    </ligandPart>
</feature>
<dbReference type="PRINTS" id="PR00463">
    <property type="entry name" value="EP450I"/>
</dbReference>
<dbReference type="Pfam" id="PF00067">
    <property type="entry name" value="p450"/>
    <property type="match status" value="1"/>
</dbReference>
<keyword evidence="6" id="KW-0503">Monooxygenase</keyword>
<evidence type="ECO:0000256" key="2">
    <source>
        <dbReference type="ARBA" id="ARBA00010617"/>
    </source>
</evidence>
<dbReference type="PROSITE" id="PS00086">
    <property type="entry name" value="CYTOCHROME_P450"/>
    <property type="match status" value="1"/>
</dbReference>
<evidence type="ECO:0008006" key="9">
    <source>
        <dbReference type="Google" id="ProtNLM"/>
    </source>
</evidence>
<dbReference type="InterPro" id="IPR002401">
    <property type="entry name" value="Cyt_P450_E_grp-I"/>
</dbReference>
<dbReference type="EMBL" id="MBFU01001257">
    <property type="protein sequence ID" value="PVZ96550.1"/>
    <property type="molecule type" value="Genomic_DNA"/>
</dbReference>
<dbReference type="GO" id="GO:0005506">
    <property type="term" value="F:iron ion binding"/>
    <property type="evidence" value="ECO:0007669"/>
    <property type="project" value="InterPro"/>
</dbReference>
<keyword evidence="8" id="KW-1185">Reference proteome</keyword>
<dbReference type="GO" id="GO:0016705">
    <property type="term" value="F:oxidoreductase activity, acting on paired donors, with incorporation or reduction of molecular oxygen"/>
    <property type="evidence" value="ECO:0007669"/>
    <property type="project" value="InterPro"/>
</dbReference>
<dbReference type="SUPFAM" id="SSF48264">
    <property type="entry name" value="Cytochrome P450"/>
    <property type="match status" value="1"/>
</dbReference>
<dbReference type="Gene3D" id="1.10.630.10">
    <property type="entry name" value="Cytochrome P450"/>
    <property type="match status" value="1"/>
</dbReference>
<comment type="caution">
    <text evidence="7">The sequence shown here is derived from an EMBL/GenBank/DDBJ whole genome shotgun (WGS) entry which is preliminary data.</text>
</comment>
<proteinExistence type="inferred from homology"/>
<evidence type="ECO:0000256" key="5">
    <source>
        <dbReference type="PIRSR" id="PIRSR602401-1"/>
    </source>
</evidence>
<dbReference type="AlphaFoldDB" id="A0A2U1IUS5"/>
<evidence type="ECO:0000313" key="7">
    <source>
        <dbReference type="EMBL" id="PVZ96550.1"/>
    </source>
</evidence>
<dbReference type="GO" id="GO:0020037">
    <property type="term" value="F:heme binding"/>
    <property type="evidence" value="ECO:0007669"/>
    <property type="project" value="InterPro"/>
</dbReference>
<dbReference type="InterPro" id="IPR001128">
    <property type="entry name" value="Cyt_P450"/>
</dbReference>
<sequence>MHSFYGPIVRVSPNEVSVANTEAIKKIFSTHKFKKSVLYKNSITLTEDIFTTDNEEFNKMRRSQLNSGISQHNLVGIENVIIEVGIKSLTKKIDEMLNSNKGRVENIEGEMVEGILFNYYDYFHMLTFDVISSITFGENLGMLQNCNHEIIEDLINELKMSLMRSVSPMYGIGLDLYNKVTKKKRLTLEFIYKRINEIRKSEKQSLSENQQESKNVKCLIIEKNIMDIYSKSTDKEGNKMTDLQLAAELLIVLAGGTDSTSISMSYLMHILMLYPEIYKKVTQEVRQNFPSWKNGFIKSTEAKSKLPYLVSVIYESMRIKPIGAGVIFREPPDTGATVCGYEIPPGTDISVFIEGAHLSEDMWENPRRFIPERFISSGSEDGGALEMNKRRSDVMPFSVGVRSCPGKHLAWMEILTVIPNLLNRYDFELEKGAVYNPKNIDPERENEPKMFEDVVYLTRTPIGHKTHCNLIIKNRKE</sequence>
<evidence type="ECO:0000256" key="4">
    <source>
        <dbReference type="ARBA" id="ARBA00023004"/>
    </source>
</evidence>
<keyword evidence="6" id="KW-0560">Oxidoreductase</keyword>
<dbReference type="PRINTS" id="PR00385">
    <property type="entry name" value="P450"/>
</dbReference>
<protein>
    <recommendedName>
        <fullName evidence="9">Cytochrome P450</fullName>
    </recommendedName>
</protein>
<name>A0A2U1IUS5_SMIAN</name>
<evidence type="ECO:0000256" key="6">
    <source>
        <dbReference type="RuleBase" id="RU000461"/>
    </source>
</evidence>
<dbReference type="InterPro" id="IPR036396">
    <property type="entry name" value="Cyt_P450_sf"/>
</dbReference>
<keyword evidence="5 6" id="KW-0349">Heme</keyword>
<evidence type="ECO:0000313" key="8">
    <source>
        <dbReference type="Proteomes" id="UP000245591"/>
    </source>
</evidence>
<comment type="cofactor">
    <cofactor evidence="1 5">
        <name>heme</name>
        <dbReference type="ChEBI" id="CHEBI:30413"/>
    </cofactor>
</comment>
<reference evidence="7 8" key="1">
    <citation type="journal article" date="2018" name="MBio">
        <title>Comparative Genomics Reveals the Core Gene Toolbox for the Fungus-Insect Symbiosis.</title>
        <authorList>
            <person name="Wang Y."/>
            <person name="Stata M."/>
            <person name="Wang W."/>
            <person name="Stajich J.E."/>
            <person name="White M.M."/>
            <person name="Moncalvo J.M."/>
        </authorList>
    </citation>
    <scope>NUCLEOTIDE SEQUENCE [LARGE SCALE GENOMIC DNA]</scope>
    <source>
        <strain evidence="7 8">AUS-126-30</strain>
    </source>
</reference>
<keyword evidence="3 5" id="KW-0479">Metal-binding</keyword>
<comment type="similarity">
    <text evidence="2 6">Belongs to the cytochrome P450 family.</text>
</comment>